<feature type="transmembrane region" description="Helical" evidence="2">
    <location>
        <begin position="48"/>
        <end position="69"/>
    </location>
</feature>
<feature type="compositionally biased region" description="Polar residues" evidence="1">
    <location>
        <begin position="259"/>
        <end position="277"/>
    </location>
</feature>
<feature type="compositionally biased region" description="Pro residues" evidence="1">
    <location>
        <begin position="328"/>
        <end position="339"/>
    </location>
</feature>
<feature type="compositionally biased region" description="Gly residues" evidence="1">
    <location>
        <begin position="73"/>
        <end position="82"/>
    </location>
</feature>
<feature type="region of interest" description="Disordered" evidence="1">
    <location>
        <begin position="70"/>
        <end position="126"/>
    </location>
</feature>
<dbReference type="AlphaFoldDB" id="A0AA41Q0R8"/>
<keyword evidence="2" id="KW-0472">Membrane</keyword>
<gene>
    <name evidence="3" type="ORF">LZ495_19795</name>
</gene>
<evidence type="ECO:0000256" key="2">
    <source>
        <dbReference type="SAM" id="Phobius"/>
    </source>
</evidence>
<feature type="compositionally biased region" description="Polar residues" evidence="1">
    <location>
        <begin position="288"/>
        <end position="303"/>
    </location>
</feature>
<sequence>MPTPDDHLQDPALARALRDLDLPGPPVPRWSAEQVRRRGVSRRRRRHALWAGSGVVAAVLAGALVMGPLTPGRGPGPTGGAAQGSSTAAPGPTQQSLSTPEATGPEDSPSPSAAPSETSADGYPNVSADLSLETMELETYKDQGALQTVKMRFTVNAGARAALIGQTHGTVDMIEPSSRFAAELVGFGTDTYDYTLRSVITLTLKNGAQVKITAPVFCANKCGDDTLPGYSMIMLESEADALRLVNALEVGLYVGITPAGSQTSDPVQDATLKNTPTGKRAPGKNAPLTPSQTGRTPSATAQPTGAVEPRAGSTAMLARPVGQATAPPTAPESPLPPVPGSSAPPAGGF</sequence>
<evidence type="ECO:0000256" key="1">
    <source>
        <dbReference type="SAM" id="MobiDB-lite"/>
    </source>
</evidence>
<proteinExistence type="predicted"/>
<feature type="compositionally biased region" description="Low complexity" evidence="1">
    <location>
        <begin position="340"/>
        <end position="349"/>
    </location>
</feature>
<evidence type="ECO:0000313" key="4">
    <source>
        <dbReference type="Proteomes" id="UP001165378"/>
    </source>
</evidence>
<dbReference type="RefSeq" id="WP_235053747.1">
    <property type="nucleotide sequence ID" value="NZ_JAKFHA010000011.1"/>
</dbReference>
<protein>
    <submittedName>
        <fullName evidence="3">Uncharacterized protein</fullName>
    </submittedName>
</protein>
<keyword evidence="2" id="KW-0812">Transmembrane</keyword>
<feature type="region of interest" description="Disordered" evidence="1">
    <location>
        <begin position="258"/>
        <end position="349"/>
    </location>
</feature>
<evidence type="ECO:0000313" key="3">
    <source>
        <dbReference type="EMBL" id="MCF2529444.1"/>
    </source>
</evidence>
<name>A0AA41Q0R8_9ACTN</name>
<dbReference type="Proteomes" id="UP001165378">
    <property type="component" value="Unassembled WGS sequence"/>
</dbReference>
<accession>A0AA41Q0R8</accession>
<keyword evidence="4" id="KW-1185">Reference proteome</keyword>
<feature type="compositionally biased region" description="Low complexity" evidence="1">
    <location>
        <begin position="105"/>
        <end position="121"/>
    </location>
</feature>
<keyword evidence="2" id="KW-1133">Transmembrane helix</keyword>
<dbReference type="EMBL" id="JAKFHA010000011">
    <property type="protein sequence ID" value="MCF2529444.1"/>
    <property type="molecule type" value="Genomic_DNA"/>
</dbReference>
<organism evidence="3 4">
    <name type="scientific">Yinghuangia soli</name>
    <dbReference type="NCBI Taxonomy" id="2908204"/>
    <lineage>
        <taxon>Bacteria</taxon>
        <taxon>Bacillati</taxon>
        <taxon>Actinomycetota</taxon>
        <taxon>Actinomycetes</taxon>
        <taxon>Kitasatosporales</taxon>
        <taxon>Streptomycetaceae</taxon>
        <taxon>Yinghuangia</taxon>
    </lineage>
</organism>
<feature type="compositionally biased region" description="Low complexity" evidence="1">
    <location>
        <begin position="83"/>
        <end position="92"/>
    </location>
</feature>
<reference evidence="3" key="1">
    <citation type="submission" date="2022-01" db="EMBL/GenBank/DDBJ databases">
        <title>Genome-Based Taxonomic Classification of the Phylum Actinobacteria.</title>
        <authorList>
            <person name="Gao Y."/>
        </authorList>
    </citation>
    <scope>NUCLEOTIDE SEQUENCE</scope>
    <source>
        <strain evidence="3">KLBMP 8922</strain>
    </source>
</reference>
<comment type="caution">
    <text evidence="3">The sequence shown here is derived from an EMBL/GenBank/DDBJ whole genome shotgun (WGS) entry which is preliminary data.</text>
</comment>
<feature type="region of interest" description="Disordered" evidence="1">
    <location>
        <begin position="18"/>
        <end position="45"/>
    </location>
</feature>